<comment type="caution">
    <text evidence="2">The sequence shown here is derived from an EMBL/GenBank/DDBJ whole genome shotgun (WGS) entry which is preliminary data.</text>
</comment>
<sequence length="131" mass="14070">MFKRRIAVVGTAVLLGLAGMAGAALADDGGGSRWRGSVVTEARPVGKLVCWTGEGERVRFSKVKVAEFVEEDVIGPELAEVVSGEKVLATDRFSVSVPAAELPRKVVKHRFRGRVVHLTCVVDGRSDDVLR</sequence>
<evidence type="ECO:0000313" key="2">
    <source>
        <dbReference type="EMBL" id="MFB9204941.1"/>
    </source>
</evidence>
<name>A0ABV5IK89_9ACTN</name>
<dbReference type="Proteomes" id="UP001589647">
    <property type="component" value="Unassembled WGS sequence"/>
</dbReference>
<proteinExistence type="predicted"/>
<dbReference type="EMBL" id="JBHMEI010000022">
    <property type="protein sequence ID" value="MFB9204941.1"/>
    <property type="molecule type" value="Genomic_DNA"/>
</dbReference>
<gene>
    <name evidence="2" type="ORF">ACFFV7_27365</name>
</gene>
<feature type="chain" id="PRO_5046633375" evidence="1">
    <location>
        <begin position="27"/>
        <end position="131"/>
    </location>
</feature>
<evidence type="ECO:0000313" key="3">
    <source>
        <dbReference type="Proteomes" id="UP001589647"/>
    </source>
</evidence>
<dbReference type="RefSeq" id="WP_189653553.1">
    <property type="nucleotide sequence ID" value="NZ_BMRC01000043.1"/>
</dbReference>
<keyword evidence="1" id="KW-0732">Signal</keyword>
<feature type="signal peptide" evidence="1">
    <location>
        <begin position="1"/>
        <end position="26"/>
    </location>
</feature>
<reference evidence="2 3" key="1">
    <citation type="submission" date="2024-09" db="EMBL/GenBank/DDBJ databases">
        <authorList>
            <person name="Sun Q."/>
            <person name="Mori K."/>
        </authorList>
    </citation>
    <scope>NUCLEOTIDE SEQUENCE [LARGE SCALE GENOMIC DNA]</scope>
    <source>
        <strain evidence="2 3">CCM 3426</strain>
    </source>
</reference>
<evidence type="ECO:0000256" key="1">
    <source>
        <dbReference type="SAM" id="SignalP"/>
    </source>
</evidence>
<protein>
    <submittedName>
        <fullName evidence="2">Uncharacterized protein</fullName>
    </submittedName>
</protein>
<accession>A0ABV5IK89</accession>
<keyword evidence="3" id="KW-1185">Reference proteome</keyword>
<organism evidence="2 3">
    <name type="scientific">Nonomuraea spiralis</name>
    <dbReference type="NCBI Taxonomy" id="46182"/>
    <lineage>
        <taxon>Bacteria</taxon>
        <taxon>Bacillati</taxon>
        <taxon>Actinomycetota</taxon>
        <taxon>Actinomycetes</taxon>
        <taxon>Streptosporangiales</taxon>
        <taxon>Streptosporangiaceae</taxon>
        <taxon>Nonomuraea</taxon>
    </lineage>
</organism>